<sequence length="488" mass="53790">MANHTDLPLMDIVAFCVDTNILIEFRALGELPWAELVPGASAVRIIVPTKVSAEMDSHKSSSGRLRKRAADFSRLTARLESNDYAAITLRASQPLVTLEFGPLFKTRDLDGELFDLDDADNRIVAEAFRMSQDIENLIFMSDDGLPIRLAHHAGLPVVRPPASWRRLDGPDERDVQIAELKRQLDPQPDLFIAFPDSNGESASYTLEYPPEVICPHCAARVAGSIFAAFPETPRRELEARYPSALMGTGPFNMPLPARIGEVTAAHLDDYRTGYREFVTQVQAWSNGLPVVLGRKGPIAVVRLLAGNKGDRAAERVHLEASLTGPLRFLEIDDFRELGDDFIRPPDEPAPFGPLASSSFNLSREKRRADLFYAQDAPDVSGRSTMVSWRCEELRQDATSSLIILVVADRADARGALTVRMRSSDLAKGATLTAALRTAPNPSSDPFHRYLRDRLALVPERFSQALQDEFAVTDRACTCPTAAGNVEPT</sequence>
<protein>
    <recommendedName>
        <fullName evidence="1">PIN domain-containing protein</fullName>
    </recommendedName>
</protein>
<evidence type="ECO:0000313" key="2">
    <source>
        <dbReference type="EMBL" id="KFL29473.1"/>
    </source>
</evidence>
<organism evidence="2 3">
    <name type="scientific">Devosia riboflavina</name>
    <dbReference type="NCBI Taxonomy" id="46914"/>
    <lineage>
        <taxon>Bacteria</taxon>
        <taxon>Pseudomonadati</taxon>
        <taxon>Pseudomonadota</taxon>
        <taxon>Alphaproteobacteria</taxon>
        <taxon>Hyphomicrobiales</taxon>
        <taxon>Devosiaceae</taxon>
        <taxon>Devosia</taxon>
    </lineage>
</organism>
<dbReference type="InterPro" id="IPR002716">
    <property type="entry name" value="PIN_dom"/>
</dbReference>
<evidence type="ECO:0000313" key="3">
    <source>
        <dbReference type="Proteomes" id="UP000028981"/>
    </source>
</evidence>
<dbReference type="Proteomes" id="UP000028981">
    <property type="component" value="Unassembled WGS sequence"/>
</dbReference>
<gene>
    <name evidence="2" type="ORF">JP75_21230</name>
</gene>
<keyword evidence="3" id="KW-1185">Reference proteome</keyword>
<comment type="caution">
    <text evidence="2">The sequence shown here is derived from an EMBL/GenBank/DDBJ whole genome shotgun (WGS) entry which is preliminary data.</text>
</comment>
<dbReference type="AlphaFoldDB" id="A0A087LXX0"/>
<name>A0A087LXX0_9HYPH</name>
<feature type="domain" description="PIN" evidence="1">
    <location>
        <begin position="16"/>
        <end position="156"/>
    </location>
</feature>
<dbReference type="EMBL" id="JQGC01000026">
    <property type="protein sequence ID" value="KFL29473.1"/>
    <property type="molecule type" value="Genomic_DNA"/>
</dbReference>
<evidence type="ECO:0000259" key="1">
    <source>
        <dbReference type="Pfam" id="PF13638"/>
    </source>
</evidence>
<dbReference type="Pfam" id="PF13638">
    <property type="entry name" value="PIN_4"/>
    <property type="match status" value="1"/>
</dbReference>
<reference evidence="2 3" key="1">
    <citation type="submission" date="2014-08" db="EMBL/GenBank/DDBJ databases">
        <authorList>
            <person name="Hassan Y.I."/>
            <person name="Lepp D."/>
            <person name="Zhou T."/>
        </authorList>
    </citation>
    <scope>NUCLEOTIDE SEQUENCE [LARGE SCALE GENOMIC DNA]</scope>
    <source>
        <strain evidence="2 3">IFO13584</strain>
    </source>
</reference>
<proteinExistence type="predicted"/>
<accession>A0A087LXX0</accession>